<dbReference type="InterPro" id="IPR050309">
    <property type="entry name" value="Type-B_Carboxylest/Lipase"/>
</dbReference>
<feature type="domain" description="Carboxylesterase type B" evidence="3">
    <location>
        <begin position="38"/>
        <end position="503"/>
    </location>
</feature>
<evidence type="ECO:0000313" key="5">
    <source>
        <dbReference type="Proteomes" id="UP000256838"/>
    </source>
</evidence>
<evidence type="ECO:0000256" key="2">
    <source>
        <dbReference type="SAM" id="SignalP"/>
    </source>
</evidence>
<dbReference type="Gene3D" id="3.40.50.1820">
    <property type="entry name" value="alpha/beta hydrolase"/>
    <property type="match status" value="1"/>
</dbReference>
<accession>A0A3D8JZC6</accession>
<dbReference type="PANTHER" id="PTHR11559">
    <property type="entry name" value="CARBOXYLESTERASE"/>
    <property type="match status" value="1"/>
</dbReference>
<feature type="chain" id="PRO_5017762078" evidence="2">
    <location>
        <begin position="31"/>
        <end position="591"/>
    </location>
</feature>
<keyword evidence="5" id="KW-1185">Reference proteome</keyword>
<sequence>MNRSFTIRPSSCASVAASALSLLCSFPVGASALPVMTSPQVRLAEGIVAGDRAMTGIHQLNVFRGIPYAAPPIGESRWREPQRLAPWIGVREAKQFGPRCMQMDGPSMTFRSPSMSEDCLYLNVWAPAKSSEGTLPVLVYFHGGGFAFGDGSEPRYDGAHLAGRGMIVVTVNYRLGVFGFLMHPEAERDSEARAAGNYGLLDQQAALRWVRENIARFGGDSAQVTIGGETTGAMSVSAHMASTSSRGLFARAIGESGGAFAPNAFWTRKKAERAAQAFATRLGANSLDDLREMSAEKVQQAMGTYKDPQPFLWPSIDGHFLTDTPAAIFEAGRQAAVPLLVGSNSQENHFKTIFGPHEPTPENWALALGTIFRNELPEAHRLYPGNSADEILRSAAVLANDLTMGHSTWRWMDLHRQTGRAPVYFYLFAHRRPPAVAAGGKAIENEDSTPVTGAARRSEIVYVFGNLDQDPRFRWTTDDYAVSRIFSGYIEQFVKSGTPNGASVATAQIFSEHVDRLVEAGAPGGAGGARTNPQTIGRSPADLTPPQWPAVHPVRDGLARQVIDTDTRTTFDTGAERHALVQRMMQARTRN</sequence>
<keyword evidence="2" id="KW-0732">Signal</keyword>
<organism evidence="4 5">
    <name type="scientific">Trinickia dinghuensis</name>
    <dbReference type="NCBI Taxonomy" id="2291023"/>
    <lineage>
        <taxon>Bacteria</taxon>
        <taxon>Pseudomonadati</taxon>
        <taxon>Pseudomonadota</taxon>
        <taxon>Betaproteobacteria</taxon>
        <taxon>Burkholderiales</taxon>
        <taxon>Burkholderiaceae</taxon>
        <taxon>Trinickia</taxon>
    </lineage>
</organism>
<reference evidence="4 5" key="1">
    <citation type="submission" date="2018-08" db="EMBL/GenBank/DDBJ databases">
        <title>Paraburkholderia sp. DHOM06 isolated from forest soil.</title>
        <authorList>
            <person name="Gao Z.-H."/>
            <person name="Qiu L.-H."/>
        </authorList>
    </citation>
    <scope>NUCLEOTIDE SEQUENCE [LARGE SCALE GENOMIC DNA]</scope>
    <source>
        <strain evidence="4 5">DHOM06</strain>
    </source>
</reference>
<evidence type="ECO:0000313" key="4">
    <source>
        <dbReference type="EMBL" id="RDU98240.1"/>
    </source>
</evidence>
<dbReference type="Proteomes" id="UP000256838">
    <property type="component" value="Unassembled WGS sequence"/>
</dbReference>
<comment type="caution">
    <text evidence="4">The sequence shown here is derived from an EMBL/GenBank/DDBJ whole genome shotgun (WGS) entry which is preliminary data.</text>
</comment>
<feature type="signal peptide" evidence="2">
    <location>
        <begin position="1"/>
        <end position="30"/>
    </location>
</feature>
<dbReference type="PROSITE" id="PS00941">
    <property type="entry name" value="CARBOXYLESTERASE_B_2"/>
    <property type="match status" value="1"/>
</dbReference>
<feature type="region of interest" description="Disordered" evidence="1">
    <location>
        <begin position="521"/>
        <end position="547"/>
    </location>
</feature>
<dbReference type="Pfam" id="PF00135">
    <property type="entry name" value="COesterase"/>
    <property type="match status" value="1"/>
</dbReference>
<dbReference type="InterPro" id="IPR019819">
    <property type="entry name" value="Carboxylesterase_B_CS"/>
</dbReference>
<gene>
    <name evidence="4" type="ORF">DWV00_13010</name>
</gene>
<proteinExistence type="predicted"/>
<protein>
    <submittedName>
        <fullName evidence="4">Carboxylesterase family protein</fullName>
    </submittedName>
</protein>
<dbReference type="InterPro" id="IPR002018">
    <property type="entry name" value="CarbesteraseB"/>
</dbReference>
<name>A0A3D8JZC6_9BURK</name>
<dbReference type="EMBL" id="QRGA01000007">
    <property type="protein sequence ID" value="RDU98240.1"/>
    <property type="molecule type" value="Genomic_DNA"/>
</dbReference>
<dbReference type="AlphaFoldDB" id="A0A3D8JZC6"/>
<evidence type="ECO:0000259" key="3">
    <source>
        <dbReference type="Pfam" id="PF00135"/>
    </source>
</evidence>
<dbReference type="SUPFAM" id="SSF53474">
    <property type="entry name" value="alpha/beta-Hydrolases"/>
    <property type="match status" value="1"/>
</dbReference>
<evidence type="ECO:0000256" key="1">
    <source>
        <dbReference type="SAM" id="MobiDB-lite"/>
    </source>
</evidence>
<dbReference type="OrthoDB" id="9775851at2"/>
<dbReference type="InterPro" id="IPR029058">
    <property type="entry name" value="AB_hydrolase_fold"/>
</dbReference>